<dbReference type="RefSeq" id="WP_202826874.1">
    <property type="nucleotide sequence ID" value="NZ_JAEUXJ010000007.1"/>
</dbReference>
<protein>
    <submittedName>
        <fullName evidence="1">Uncharacterized protein</fullName>
    </submittedName>
</protein>
<proteinExistence type="predicted"/>
<dbReference type="EMBL" id="JAEUXJ010000007">
    <property type="protein sequence ID" value="MBL6457133.1"/>
    <property type="molecule type" value="Genomic_DNA"/>
</dbReference>
<dbReference type="Proteomes" id="UP000606490">
    <property type="component" value="Unassembled WGS sequence"/>
</dbReference>
<accession>A0ABS1V9X0</accession>
<keyword evidence="2" id="KW-1185">Reference proteome</keyword>
<gene>
    <name evidence="1" type="ORF">JMJ55_17490</name>
</gene>
<evidence type="ECO:0000313" key="2">
    <source>
        <dbReference type="Proteomes" id="UP000606490"/>
    </source>
</evidence>
<evidence type="ECO:0000313" key="1">
    <source>
        <dbReference type="EMBL" id="MBL6457133.1"/>
    </source>
</evidence>
<comment type="caution">
    <text evidence="1">The sequence shown here is derived from an EMBL/GenBank/DDBJ whole genome shotgun (WGS) entry which is preliminary data.</text>
</comment>
<sequence length="110" mass="13060">MIRPVTDQRIEARRLDERRRRAAEHRWRCYDFGHDIVSYGEWTQHGRDGGHWRRPVRLRAGRGELAVTFAVTFAVNTNHMIEAYAETITDPPLLVGQWSDDERRAPQWMM</sequence>
<organism evidence="1 2">
    <name type="scientific">Belnapia mucosa</name>
    <dbReference type="NCBI Taxonomy" id="2804532"/>
    <lineage>
        <taxon>Bacteria</taxon>
        <taxon>Pseudomonadati</taxon>
        <taxon>Pseudomonadota</taxon>
        <taxon>Alphaproteobacteria</taxon>
        <taxon>Acetobacterales</taxon>
        <taxon>Roseomonadaceae</taxon>
        <taxon>Belnapia</taxon>
    </lineage>
</organism>
<reference evidence="1 2" key="1">
    <citation type="submission" date="2021-01" db="EMBL/GenBank/DDBJ databases">
        <title>Belnapia mucosa sp. nov. and Belnapia arida sp. nov., isolated from the Tabernas Desert (Almeria, Spain).</title>
        <authorList>
            <person name="Molina-Menor E."/>
            <person name="Vidal-Verdu A."/>
            <person name="Calonge A."/>
            <person name="Satari L."/>
            <person name="Pereto Magraner J."/>
            <person name="Porcar Miralles M."/>
        </authorList>
    </citation>
    <scope>NUCLEOTIDE SEQUENCE [LARGE SCALE GENOMIC DNA]</scope>
    <source>
        <strain evidence="1 2">T6</strain>
    </source>
</reference>
<name>A0ABS1V9X0_9PROT</name>